<feature type="domain" description="Ig-like" evidence="10">
    <location>
        <begin position="419"/>
        <end position="509"/>
    </location>
</feature>
<dbReference type="GO" id="GO:0030154">
    <property type="term" value="P:cell differentiation"/>
    <property type="evidence" value="ECO:0007669"/>
    <property type="project" value="UniProtKB-ARBA"/>
</dbReference>
<keyword evidence="5" id="KW-0325">Glycoprotein</keyword>
<keyword evidence="4" id="KW-1015">Disulfide bond</keyword>
<dbReference type="AlphaFoldDB" id="A0A5E4MN37"/>
<evidence type="ECO:0000256" key="3">
    <source>
        <dbReference type="ARBA" id="ARBA00023136"/>
    </source>
</evidence>
<feature type="compositionally biased region" description="Basic and acidic residues" evidence="7">
    <location>
        <begin position="1195"/>
        <end position="1206"/>
    </location>
</feature>
<keyword evidence="13" id="KW-1185">Reference proteome</keyword>
<evidence type="ECO:0000256" key="2">
    <source>
        <dbReference type="ARBA" id="ARBA00022737"/>
    </source>
</evidence>
<feature type="domain" description="Ig-like" evidence="10">
    <location>
        <begin position="317"/>
        <end position="404"/>
    </location>
</feature>
<dbReference type="CDD" id="cd00063">
    <property type="entry name" value="FN3"/>
    <property type="match status" value="1"/>
</dbReference>
<dbReference type="SMART" id="SM00408">
    <property type="entry name" value="IGc2"/>
    <property type="match status" value="6"/>
</dbReference>
<dbReference type="GO" id="GO:0005911">
    <property type="term" value="C:cell-cell junction"/>
    <property type="evidence" value="ECO:0007669"/>
    <property type="project" value="TreeGrafter"/>
</dbReference>
<dbReference type="GO" id="GO:0005886">
    <property type="term" value="C:plasma membrane"/>
    <property type="evidence" value="ECO:0007669"/>
    <property type="project" value="TreeGrafter"/>
</dbReference>
<evidence type="ECO:0000256" key="6">
    <source>
        <dbReference type="ARBA" id="ARBA00023319"/>
    </source>
</evidence>
<keyword evidence="6" id="KW-0393">Immunoglobulin domain</keyword>
<feature type="signal peptide" evidence="9">
    <location>
        <begin position="1"/>
        <end position="19"/>
    </location>
</feature>
<dbReference type="InterPro" id="IPR003599">
    <property type="entry name" value="Ig_sub"/>
</dbReference>
<feature type="domain" description="Ig-like" evidence="10">
    <location>
        <begin position="514"/>
        <end position="624"/>
    </location>
</feature>
<evidence type="ECO:0000313" key="12">
    <source>
        <dbReference type="EMBL" id="VVC33699.1"/>
    </source>
</evidence>
<dbReference type="Pfam" id="PF13927">
    <property type="entry name" value="Ig_3"/>
    <property type="match status" value="5"/>
</dbReference>
<dbReference type="Gene3D" id="2.60.40.10">
    <property type="entry name" value="Immunoglobulins"/>
    <property type="match status" value="8"/>
</dbReference>
<evidence type="ECO:0000256" key="9">
    <source>
        <dbReference type="SAM" id="SignalP"/>
    </source>
</evidence>
<dbReference type="GO" id="GO:0009653">
    <property type="term" value="P:anatomical structure morphogenesis"/>
    <property type="evidence" value="ECO:0007669"/>
    <property type="project" value="UniProtKB-ARBA"/>
</dbReference>
<dbReference type="InterPro" id="IPR007110">
    <property type="entry name" value="Ig-like_dom"/>
</dbReference>
<dbReference type="PANTHER" id="PTHR11640">
    <property type="entry name" value="NEPHRIN"/>
    <property type="match status" value="1"/>
</dbReference>
<feature type="domain" description="Fibronectin type-III" evidence="11">
    <location>
        <begin position="735"/>
        <end position="844"/>
    </location>
</feature>
<dbReference type="PROSITE" id="PS50853">
    <property type="entry name" value="FN3"/>
    <property type="match status" value="1"/>
</dbReference>
<dbReference type="SUPFAM" id="SSF48726">
    <property type="entry name" value="Immunoglobulin"/>
    <property type="match status" value="7"/>
</dbReference>
<dbReference type="OrthoDB" id="5857426at2759"/>
<dbReference type="GO" id="GO:0098609">
    <property type="term" value="P:cell-cell adhesion"/>
    <property type="evidence" value="ECO:0007669"/>
    <property type="project" value="TreeGrafter"/>
</dbReference>
<dbReference type="InterPro" id="IPR003961">
    <property type="entry name" value="FN3_dom"/>
</dbReference>
<keyword evidence="3 8" id="KW-0472">Membrane</keyword>
<dbReference type="PANTHER" id="PTHR11640:SF134">
    <property type="entry name" value="ECHINOID, ISOFORM A-RELATED"/>
    <property type="match status" value="1"/>
</dbReference>
<accession>A0A5E4MN37</accession>
<feature type="compositionally biased region" description="Polar residues" evidence="7">
    <location>
        <begin position="1170"/>
        <end position="1182"/>
    </location>
</feature>
<dbReference type="EMBL" id="CABPRJ010000973">
    <property type="protein sequence ID" value="VVC33699.1"/>
    <property type="molecule type" value="Genomic_DNA"/>
</dbReference>
<dbReference type="InterPro" id="IPR036116">
    <property type="entry name" value="FN3_sf"/>
</dbReference>
<dbReference type="InterPro" id="IPR013098">
    <property type="entry name" value="Ig_I-set"/>
</dbReference>
<dbReference type="Proteomes" id="UP000325440">
    <property type="component" value="Unassembled WGS sequence"/>
</dbReference>
<evidence type="ECO:0000256" key="8">
    <source>
        <dbReference type="SAM" id="Phobius"/>
    </source>
</evidence>
<feature type="chain" id="PRO_5022794459" evidence="9">
    <location>
        <begin position="20"/>
        <end position="1268"/>
    </location>
</feature>
<organism evidence="12 13">
    <name type="scientific">Cinara cedri</name>
    <dbReference type="NCBI Taxonomy" id="506608"/>
    <lineage>
        <taxon>Eukaryota</taxon>
        <taxon>Metazoa</taxon>
        <taxon>Ecdysozoa</taxon>
        <taxon>Arthropoda</taxon>
        <taxon>Hexapoda</taxon>
        <taxon>Insecta</taxon>
        <taxon>Pterygota</taxon>
        <taxon>Neoptera</taxon>
        <taxon>Paraneoptera</taxon>
        <taxon>Hemiptera</taxon>
        <taxon>Sternorrhyncha</taxon>
        <taxon>Aphidomorpha</taxon>
        <taxon>Aphidoidea</taxon>
        <taxon>Aphididae</taxon>
        <taxon>Lachninae</taxon>
        <taxon>Cinara</taxon>
    </lineage>
</organism>
<comment type="subcellular location">
    <subcellularLocation>
        <location evidence="1">Membrane</location>
        <topology evidence="1">Single-pass type I membrane protein</topology>
    </subcellularLocation>
</comment>
<dbReference type="InterPro" id="IPR003598">
    <property type="entry name" value="Ig_sub2"/>
</dbReference>
<dbReference type="InterPro" id="IPR051275">
    <property type="entry name" value="Cell_adhesion_signaling"/>
</dbReference>
<proteinExistence type="predicted"/>
<evidence type="ECO:0000256" key="4">
    <source>
        <dbReference type="ARBA" id="ARBA00023157"/>
    </source>
</evidence>
<evidence type="ECO:0000256" key="1">
    <source>
        <dbReference type="ARBA" id="ARBA00004479"/>
    </source>
</evidence>
<dbReference type="PROSITE" id="PS50835">
    <property type="entry name" value="IG_LIKE"/>
    <property type="match status" value="7"/>
</dbReference>
<dbReference type="CDD" id="cd00096">
    <property type="entry name" value="Ig"/>
    <property type="match status" value="1"/>
</dbReference>
<feature type="domain" description="Ig-like" evidence="10">
    <location>
        <begin position="28"/>
        <end position="123"/>
    </location>
</feature>
<dbReference type="Pfam" id="PF00041">
    <property type="entry name" value="fn3"/>
    <property type="match status" value="1"/>
</dbReference>
<name>A0A5E4MN37_9HEMI</name>
<feature type="region of interest" description="Disordered" evidence="7">
    <location>
        <begin position="1170"/>
        <end position="1218"/>
    </location>
</feature>
<dbReference type="SMART" id="SM00409">
    <property type="entry name" value="IG"/>
    <property type="match status" value="7"/>
</dbReference>
<evidence type="ECO:0000259" key="10">
    <source>
        <dbReference type="PROSITE" id="PS50835"/>
    </source>
</evidence>
<evidence type="ECO:0000259" key="11">
    <source>
        <dbReference type="PROSITE" id="PS50853"/>
    </source>
</evidence>
<keyword evidence="8" id="KW-0812">Transmembrane</keyword>
<gene>
    <name evidence="12" type="ORF">CINCED_3A015688</name>
</gene>
<dbReference type="SMART" id="SM00060">
    <property type="entry name" value="FN3"/>
    <property type="match status" value="1"/>
</dbReference>
<feature type="transmembrane region" description="Helical" evidence="8">
    <location>
        <begin position="987"/>
        <end position="1008"/>
    </location>
</feature>
<feature type="domain" description="Ig-like" evidence="10">
    <location>
        <begin position="629"/>
        <end position="728"/>
    </location>
</feature>
<feature type="domain" description="Ig-like" evidence="10">
    <location>
        <begin position="131"/>
        <end position="227"/>
    </location>
</feature>
<keyword evidence="2" id="KW-0677">Repeat</keyword>
<dbReference type="InterPro" id="IPR013783">
    <property type="entry name" value="Ig-like_fold"/>
</dbReference>
<reference evidence="12 13" key="1">
    <citation type="submission" date="2019-08" db="EMBL/GenBank/DDBJ databases">
        <authorList>
            <person name="Alioto T."/>
            <person name="Alioto T."/>
            <person name="Gomez Garrido J."/>
        </authorList>
    </citation>
    <scope>NUCLEOTIDE SEQUENCE [LARGE SCALE GENOMIC DNA]</scope>
</reference>
<sequence>MRISLCFFAVYLSGWSCLAQEGMTDTKEGDDIRLKCRFTQQLPSVVAETQYYWLRTNKHNQDNVAIKETPLEGNYKLDFRPDLGIYDLMISNSTYERDNGKFECRLKAPGTGREIHSQSFQITVLTQPGPPRITPGPNPVATEGRPLELSCTSSGGSPDPIVKWYRDGVRDPIDSVTRIGNNNKETVTSAVLQVTPSREDDGAVYRCVVWNRAMADGTKFETRTTLSVNYYPRVQIGPENPLRVERDESITLQCNVDAKPRVNNVRWMRDNRFIATSFTHVIQKVTAQDAGTYTCMADNGLGQTREAELVLDVQYPPQVTIASAGSGKQHEAEEGERISIKCNVSANPEPVSIEWIREGRPDFRQSGDELSIPKVTADSGGVYTCRAVNILYPSSSTLSRQRVNRIGNASFTLLVRHRPGVARITPDRPVATEGTGVTLTCSTSPPGWPTPQYKWWREFESSNPSTIPTILATGDKYTIQSVNLGSEGRYRCQASNELGTGQATSVLLTVHHAPKFNTKLQPHVTRRASDIGFTAICAAQGKPKPTVSWYKDGKEVSPDWFDVGTDETENVNNNNNGVTTVHSTLKFFGKARPRGNQLVPSDRGVYSCAFENDVKKVESNMLLRIEHEPIVLHQFNKVASDLYKTAEVICRVQAYPRPEFQWSYNNNMAPLLAGSDGHYEINTTINESGGDIYTSVLQVSNLRESDYGDYSCRVANTLGSVRPTIRLQSKGPPDHPENVTALDIGHNNVVLQWNSGFNGGVISTRHIVNYKKVSADENEIDSDCYTFKRSNQAERWIEFDCQMKNPCNVTGLEQHQSYLFKVKARNTEGDSDFSQETVAMTKVDRIPAPQRVTFDPESHALTINIGATCLQLVGVVEASMGGAREDWHLIETLPLAVSGSTSTHREATVLSLVSRRQSSGARSLDEDDLISVGNSEDDDLIDKPVDDVRIRVRLCLRSSQTTCGDYTEAEIGANFVKEQSAMATPTLIALVVSCAVFILFVALIFVFCRCKRKTAKKTTSKEYEMDSSTVHPSIIHGPPPYTEPGLDNKALQQSVDLVHDVTKNAVYGTQNDYNTYHTGNGLRPNGEWVNGGYIENSYSNSNNGGSVNSQDSLWQLKMGGNGSTGGGTHISRDDHLHMTERMNHYGGYDPLTHGGYGNMDDYAHYPQLTSASPDYSTHSHAPSRQDYIHSGHLQPADKSRRRDPHLESPYGDVSGLPDPYLEQLIENEEQQHMKPQQPHLSMSYDESLESGYSTPNSRTRRIIREIIV</sequence>
<dbReference type="InterPro" id="IPR036179">
    <property type="entry name" value="Ig-like_dom_sf"/>
</dbReference>
<keyword evidence="8" id="KW-1133">Transmembrane helix</keyword>
<evidence type="ECO:0000313" key="13">
    <source>
        <dbReference type="Proteomes" id="UP000325440"/>
    </source>
</evidence>
<protein>
    <submittedName>
        <fullName evidence="12">Fibronectin type III,Immunoglobulin subtype,Immunoglobulin-like domain,Immunoglobulin-like</fullName>
    </submittedName>
</protein>
<feature type="domain" description="Ig-like" evidence="10">
    <location>
        <begin position="232"/>
        <end position="310"/>
    </location>
</feature>
<dbReference type="SUPFAM" id="SSF49265">
    <property type="entry name" value="Fibronectin type III"/>
    <property type="match status" value="1"/>
</dbReference>
<dbReference type="GO" id="GO:0050839">
    <property type="term" value="F:cell adhesion molecule binding"/>
    <property type="evidence" value="ECO:0007669"/>
    <property type="project" value="TreeGrafter"/>
</dbReference>
<evidence type="ECO:0000256" key="7">
    <source>
        <dbReference type="SAM" id="MobiDB-lite"/>
    </source>
</evidence>
<dbReference type="Pfam" id="PF07679">
    <property type="entry name" value="I-set"/>
    <property type="match status" value="1"/>
</dbReference>
<evidence type="ECO:0000256" key="5">
    <source>
        <dbReference type="ARBA" id="ARBA00023180"/>
    </source>
</evidence>
<keyword evidence="9" id="KW-0732">Signal</keyword>